<keyword evidence="1" id="KW-0812">Transmembrane</keyword>
<keyword evidence="3" id="KW-0614">Plasmid</keyword>
<dbReference type="AlphaFoldDB" id="A0A7M3DKN7"/>
<gene>
    <name evidence="3" type="primary">trbK</name>
    <name evidence="3" type="ORF">ELH90_35140</name>
</gene>
<geneLocation type="plasmid" evidence="3">
    <name>pSM135B_Rh04</name>
</geneLocation>
<evidence type="ECO:0000256" key="1">
    <source>
        <dbReference type="SAM" id="Phobius"/>
    </source>
</evidence>
<evidence type="ECO:0000313" key="3">
    <source>
        <dbReference type="EMBL" id="TAY43099.1"/>
    </source>
</evidence>
<dbReference type="InterPro" id="IPR024475">
    <property type="entry name" value="TrbJ/K_C"/>
</dbReference>
<dbReference type="Proteomes" id="UP000292974">
    <property type="component" value="Unassembled WGS sequence"/>
</dbReference>
<dbReference type="EMBL" id="SIOP01000004">
    <property type="protein sequence ID" value="TAY43099.1"/>
    <property type="molecule type" value="Genomic_DNA"/>
</dbReference>
<keyword evidence="1" id="KW-1133">Transmembrane helix</keyword>
<reference evidence="3 4" key="1">
    <citation type="submission" date="2019-02" db="EMBL/GenBank/DDBJ databases">
        <title>The genomic architecture of introgression among sibling species of bacteria.</title>
        <authorList>
            <person name="Cavassim M.I.A."/>
            <person name="Moeskjaer S."/>
            <person name="Moslemi C."/>
            <person name="Fields B."/>
            <person name="Bachmann A."/>
            <person name="Vilhjalmsson B."/>
            <person name="Schierup M.H."/>
            <person name="Young J.P.W."/>
            <person name="Andersen S.U."/>
        </authorList>
    </citation>
    <scope>NUCLEOTIDE SEQUENCE [LARGE SCALE GENOMIC DNA]</scope>
    <source>
        <strain evidence="3 4">SM135B</strain>
        <plasmid evidence="3">pSM135B_Rh04</plasmid>
    </source>
</reference>
<feature type="transmembrane region" description="Helical" evidence="1">
    <location>
        <begin position="6"/>
        <end position="24"/>
    </location>
</feature>
<organism evidence="3 4">
    <name type="scientific">Rhizobium leguminosarum</name>
    <dbReference type="NCBI Taxonomy" id="384"/>
    <lineage>
        <taxon>Bacteria</taxon>
        <taxon>Pseudomonadati</taxon>
        <taxon>Pseudomonadota</taxon>
        <taxon>Alphaproteobacteria</taxon>
        <taxon>Hyphomicrobiales</taxon>
        <taxon>Rhizobiaceae</taxon>
        <taxon>Rhizobium/Agrobacterium group</taxon>
        <taxon>Rhizobium</taxon>
    </lineage>
</organism>
<feature type="domain" description="Type IV conjugative transfer protein TrbJ/K C-terminal" evidence="2">
    <location>
        <begin position="1"/>
        <end position="63"/>
    </location>
</feature>
<accession>A0A7M3DKN7</accession>
<dbReference type="InterPro" id="IPR020065">
    <property type="entry name" value="Conjugal_tfr_protein_TrbK"/>
</dbReference>
<proteinExistence type="predicted"/>
<name>A0A7M3DKN7_RHILE</name>
<dbReference type="Pfam" id="PF10907">
    <property type="entry name" value="DUF2749"/>
    <property type="match status" value="1"/>
</dbReference>
<evidence type="ECO:0000259" key="2">
    <source>
        <dbReference type="Pfam" id="PF10907"/>
    </source>
</evidence>
<keyword evidence="1" id="KW-0472">Membrane</keyword>
<dbReference type="NCBIfam" id="TIGR04361">
    <property type="entry name" value="TrbK_Ti"/>
    <property type="match status" value="1"/>
</dbReference>
<protein>
    <submittedName>
        <fullName evidence="3">Entry exclusion protein TrbK</fullName>
    </submittedName>
</protein>
<comment type="caution">
    <text evidence="3">The sequence shown here is derived from an EMBL/GenBank/DDBJ whole genome shotgun (WGS) entry which is preliminary data.</text>
</comment>
<sequence length="63" mass="7105">MSSRPIIVIALGMIGLTAATYFLVVDTNASRPTTAANEQRVKIFFKPSPKRNLREGQEMQPRW</sequence>
<evidence type="ECO:0000313" key="4">
    <source>
        <dbReference type="Proteomes" id="UP000292974"/>
    </source>
</evidence>